<gene>
    <name evidence="17" type="ORF">UPYG_G00092070</name>
</gene>
<dbReference type="AlphaFoldDB" id="A0ABD0XG14"/>
<evidence type="ECO:0000313" key="17">
    <source>
        <dbReference type="EMBL" id="KAL1007818.1"/>
    </source>
</evidence>
<keyword evidence="7 14" id="KW-0472">Membrane</keyword>
<evidence type="ECO:0000256" key="12">
    <source>
        <dbReference type="ARBA" id="ARBA00041983"/>
    </source>
</evidence>
<keyword evidence="4" id="KW-0053">Apoptosis</keyword>
<protein>
    <recommendedName>
        <fullName evidence="11">Protein shisa-5</fullName>
    </recommendedName>
    <alternativeName>
        <fullName evidence="12">Scotin</fullName>
    </alternativeName>
</protein>
<evidence type="ECO:0000259" key="16">
    <source>
        <dbReference type="Pfam" id="PF13908"/>
    </source>
</evidence>
<sequence>MATNLSAVFLLCGILIPFVTAGDDCEAYLDSYGRFVQKKDCGWPQTCCGSCDNRYCCLIKHITLSEAEQERCSSSKNNKVSFNMGDPTVVWVPSVIGVLIIFLIIMCCCLCPCCCCYHMCREPRPMTTHTTVVNTQFTHQPQYPNQPIQAYQGGPQYPAYQPMPIQPGYAAGQPMPSTPAYQPQPFQPGPPPPYQEGCYPPAVPVPYSQAAFGPGQSPYPLQPLSQPGAPPMQSELHSSQPAYNPAYVNPKSGY</sequence>
<evidence type="ECO:0000256" key="4">
    <source>
        <dbReference type="ARBA" id="ARBA00022703"/>
    </source>
</evidence>
<dbReference type="Pfam" id="PF13908">
    <property type="entry name" value="Shisa_N"/>
    <property type="match status" value="1"/>
</dbReference>
<keyword evidence="15" id="KW-0732">Signal</keyword>
<dbReference type="GO" id="GO:0006915">
    <property type="term" value="P:apoptotic process"/>
    <property type="evidence" value="ECO:0007669"/>
    <property type="project" value="UniProtKB-KW"/>
</dbReference>
<comment type="caution">
    <text evidence="17">The sequence shown here is derived from an EMBL/GenBank/DDBJ whole genome shotgun (WGS) entry which is preliminary data.</text>
</comment>
<evidence type="ECO:0000256" key="3">
    <source>
        <dbReference type="ARBA" id="ARBA00022692"/>
    </source>
</evidence>
<dbReference type="Proteomes" id="UP001557470">
    <property type="component" value="Unassembled WGS sequence"/>
</dbReference>
<accession>A0ABD0XG14</accession>
<comment type="similarity">
    <text evidence="10">Belongs to the shisa family.</text>
</comment>
<feature type="region of interest" description="Disordered" evidence="13">
    <location>
        <begin position="209"/>
        <end position="254"/>
    </location>
</feature>
<feature type="transmembrane region" description="Helical" evidence="14">
    <location>
        <begin position="90"/>
        <end position="117"/>
    </location>
</feature>
<evidence type="ECO:0000256" key="9">
    <source>
        <dbReference type="ARBA" id="ARBA00037507"/>
    </source>
</evidence>
<evidence type="ECO:0000256" key="13">
    <source>
        <dbReference type="SAM" id="MobiDB-lite"/>
    </source>
</evidence>
<reference evidence="17 18" key="1">
    <citation type="submission" date="2024-06" db="EMBL/GenBank/DDBJ databases">
        <authorList>
            <person name="Pan Q."/>
            <person name="Wen M."/>
            <person name="Jouanno E."/>
            <person name="Zahm M."/>
            <person name="Klopp C."/>
            <person name="Cabau C."/>
            <person name="Louis A."/>
            <person name="Berthelot C."/>
            <person name="Parey E."/>
            <person name="Roest Crollius H."/>
            <person name="Montfort J."/>
            <person name="Robinson-Rechavi M."/>
            <person name="Bouchez O."/>
            <person name="Lampietro C."/>
            <person name="Lopez Roques C."/>
            <person name="Donnadieu C."/>
            <person name="Postlethwait J."/>
            <person name="Bobe J."/>
            <person name="Verreycken H."/>
            <person name="Guiguen Y."/>
        </authorList>
    </citation>
    <scope>NUCLEOTIDE SEQUENCE [LARGE SCALE GENOMIC DNA]</scope>
    <source>
        <strain evidence="17">Up_M1</strain>
        <tissue evidence="17">Testis</tissue>
    </source>
</reference>
<feature type="domain" description="Shisa N-terminal" evidence="16">
    <location>
        <begin position="22"/>
        <end position="73"/>
    </location>
</feature>
<comment type="function">
    <text evidence="9">Can induce apoptosis in a caspase-dependent manner and plays a role in p53/TP53-dependent apoptosis.</text>
</comment>
<evidence type="ECO:0000256" key="6">
    <source>
        <dbReference type="ARBA" id="ARBA00022989"/>
    </source>
</evidence>
<dbReference type="GO" id="GO:0005789">
    <property type="term" value="C:endoplasmic reticulum membrane"/>
    <property type="evidence" value="ECO:0007669"/>
    <property type="project" value="UniProtKB-SubCell"/>
</dbReference>
<evidence type="ECO:0000256" key="15">
    <source>
        <dbReference type="SAM" id="SignalP"/>
    </source>
</evidence>
<evidence type="ECO:0000256" key="10">
    <source>
        <dbReference type="ARBA" id="ARBA00038108"/>
    </source>
</evidence>
<comment type="subcellular location">
    <subcellularLocation>
        <location evidence="1">Endoplasmic reticulum membrane</location>
        <topology evidence="1">Single-pass type I membrane protein</topology>
    </subcellularLocation>
    <subcellularLocation>
        <location evidence="2">Nucleus membrane</location>
    </subcellularLocation>
</comment>
<keyword evidence="5" id="KW-0256">Endoplasmic reticulum</keyword>
<evidence type="ECO:0000313" key="18">
    <source>
        <dbReference type="Proteomes" id="UP001557470"/>
    </source>
</evidence>
<feature type="chain" id="PRO_5044767212" description="Protein shisa-5" evidence="15">
    <location>
        <begin position="22"/>
        <end position="254"/>
    </location>
</feature>
<keyword evidence="8" id="KW-0539">Nucleus</keyword>
<evidence type="ECO:0000256" key="11">
    <source>
        <dbReference type="ARBA" id="ARBA00040441"/>
    </source>
</evidence>
<keyword evidence="3 14" id="KW-0812">Transmembrane</keyword>
<keyword evidence="6 14" id="KW-1133">Transmembrane helix</keyword>
<evidence type="ECO:0000256" key="2">
    <source>
        <dbReference type="ARBA" id="ARBA00004126"/>
    </source>
</evidence>
<proteinExistence type="inferred from homology"/>
<name>A0ABD0XG14_UMBPY</name>
<evidence type="ECO:0000256" key="8">
    <source>
        <dbReference type="ARBA" id="ARBA00023242"/>
    </source>
</evidence>
<evidence type="ECO:0000256" key="14">
    <source>
        <dbReference type="SAM" id="Phobius"/>
    </source>
</evidence>
<dbReference type="InterPro" id="IPR026910">
    <property type="entry name" value="Shisa"/>
</dbReference>
<evidence type="ECO:0000256" key="1">
    <source>
        <dbReference type="ARBA" id="ARBA00004115"/>
    </source>
</evidence>
<organism evidence="17 18">
    <name type="scientific">Umbra pygmaea</name>
    <name type="common">Eastern mudminnow</name>
    <dbReference type="NCBI Taxonomy" id="75934"/>
    <lineage>
        <taxon>Eukaryota</taxon>
        <taxon>Metazoa</taxon>
        <taxon>Chordata</taxon>
        <taxon>Craniata</taxon>
        <taxon>Vertebrata</taxon>
        <taxon>Euteleostomi</taxon>
        <taxon>Actinopterygii</taxon>
        <taxon>Neopterygii</taxon>
        <taxon>Teleostei</taxon>
        <taxon>Protacanthopterygii</taxon>
        <taxon>Esociformes</taxon>
        <taxon>Umbridae</taxon>
        <taxon>Umbra</taxon>
    </lineage>
</organism>
<feature type="compositionally biased region" description="Low complexity" evidence="13">
    <location>
        <begin position="213"/>
        <end position="227"/>
    </location>
</feature>
<dbReference type="PANTHER" id="PTHR31395">
    <property type="entry name" value="SHISA"/>
    <property type="match status" value="1"/>
</dbReference>
<evidence type="ECO:0000256" key="7">
    <source>
        <dbReference type="ARBA" id="ARBA00023136"/>
    </source>
</evidence>
<evidence type="ECO:0000256" key="5">
    <source>
        <dbReference type="ARBA" id="ARBA00022824"/>
    </source>
</evidence>
<dbReference type="PANTHER" id="PTHR31395:SF14">
    <property type="entry name" value="PROTEIN SHISA-5"/>
    <property type="match status" value="1"/>
</dbReference>
<dbReference type="EMBL" id="JAGEUA010000002">
    <property type="protein sequence ID" value="KAL1007818.1"/>
    <property type="molecule type" value="Genomic_DNA"/>
</dbReference>
<feature type="signal peptide" evidence="15">
    <location>
        <begin position="1"/>
        <end position="21"/>
    </location>
</feature>
<dbReference type="GO" id="GO:0031965">
    <property type="term" value="C:nuclear membrane"/>
    <property type="evidence" value="ECO:0007669"/>
    <property type="project" value="UniProtKB-SubCell"/>
</dbReference>
<keyword evidence="18" id="KW-1185">Reference proteome</keyword>
<dbReference type="InterPro" id="IPR053891">
    <property type="entry name" value="Shisa_N"/>
</dbReference>